<dbReference type="InterPro" id="IPR012336">
    <property type="entry name" value="Thioredoxin-like_fold"/>
</dbReference>
<gene>
    <name evidence="7" type="ORF">MNBD_CHLOROFLEXI01-1688</name>
</gene>
<reference evidence="7" key="1">
    <citation type="submission" date="2018-06" db="EMBL/GenBank/DDBJ databases">
        <authorList>
            <person name="Zhirakovskaya E."/>
        </authorList>
    </citation>
    <scope>NUCLEOTIDE SEQUENCE</scope>
</reference>
<evidence type="ECO:0000256" key="4">
    <source>
        <dbReference type="ARBA" id="ARBA00023157"/>
    </source>
</evidence>
<sequence>MLGTKPEIVTNYVETGRIKLVFWPVLNHGDPSLYATLTAECAGQQDPALFWKMHEHLFTNQVDLWQADRDYFVKAAVSIGADQATFEACYDGPTGIATVLELDAIRRQRGIFNQPTFDINGEIFVGAQPYEVFAAVFELFP</sequence>
<dbReference type="NCBIfam" id="NF041057">
    <property type="entry name" value="Rcas_1661_fam_Se"/>
    <property type="match status" value="1"/>
</dbReference>
<dbReference type="Pfam" id="PF13462">
    <property type="entry name" value="Thioredoxin_4"/>
    <property type="match status" value="1"/>
</dbReference>
<evidence type="ECO:0000313" key="7">
    <source>
        <dbReference type="EMBL" id="VAW40889.1"/>
    </source>
</evidence>
<dbReference type="PANTHER" id="PTHR13887">
    <property type="entry name" value="GLUTATHIONE S-TRANSFERASE KAPPA"/>
    <property type="match status" value="1"/>
</dbReference>
<feature type="domain" description="Thioredoxin-like fold" evidence="6">
    <location>
        <begin position="5"/>
        <end position="135"/>
    </location>
</feature>
<dbReference type="Gene3D" id="3.40.30.10">
    <property type="entry name" value="Glutaredoxin"/>
    <property type="match status" value="1"/>
</dbReference>
<protein>
    <recommendedName>
        <fullName evidence="6">Thioredoxin-like fold domain-containing protein</fullName>
    </recommendedName>
</protein>
<dbReference type="EMBL" id="UOEU01000815">
    <property type="protein sequence ID" value="VAW40889.1"/>
    <property type="molecule type" value="Genomic_DNA"/>
</dbReference>
<proteinExistence type="inferred from homology"/>
<dbReference type="InterPro" id="IPR036249">
    <property type="entry name" value="Thioredoxin-like_sf"/>
</dbReference>
<evidence type="ECO:0000256" key="1">
    <source>
        <dbReference type="ARBA" id="ARBA00005791"/>
    </source>
</evidence>
<dbReference type="PANTHER" id="PTHR13887:SF14">
    <property type="entry name" value="DISULFIDE BOND FORMATION PROTEIN D"/>
    <property type="match status" value="1"/>
</dbReference>
<evidence type="ECO:0000256" key="5">
    <source>
        <dbReference type="ARBA" id="ARBA00023284"/>
    </source>
</evidence>
<dbReference type="SUPFAM" id="SSF52833">
    <property type="entry name" value="Thioredoxin-like"/>
    <property type="match status" value="1"/>
</dbReference>
<name>A0A3B0VVL5_9ZZZZ</name>
<keyword evidence="3" id="KW-0560">Oxidoreductase</keyword>
<evidence type="ECO:0000256" key="2">
    <source>
        <dbReference type="ARBA" id="ARBA00022729"/>
    </source>
</evidence>
<dbReference type="GO" id="GO:0016491">
    <property type="term" value="F:oxidoreductase activity"/>
    <property type="evidence" value="ECO:0007669"/>
    <property type="project" value="UniProtKB-KW"/>
</dbReference>
<keyword evidence="5" id="KW-0676">Redox-active center</keyword>
<comment type="similarity">
    <text evidence="1">Belongs to the thioredoxin family. DsbA subfamily.</text>
</comment>
<evidence type="ECO:0000256" key="3">
    <source>
        <dbReference type="ARBA" id="ARBA00023002"/>
    </source>
</evidence>
<evidence type="ECO:0000259" key="6">
    <source>
        <dbReference type="Pfam" id="PF13462"/>
    </source>
</evidence>
<keyword evidence="2" id="KW-0732">Signal</keyword>
<organism evidence="7">
    <name type="scientific">hydrothermal vent metagenome</name>
    <dbReference type="NCBI Taxonomy" id="652676"/>
    <lineage>
        <taxon>unclassified sequences</taxon>
        <taxon>metagenomes</taxon>
        <taxon>ecological metagenomes</taxon>
    </lineage>
</organism>
<keyword evidence="4" id="KW-1015">Disulfide bond</keyword>
<accession>A0A3B0VVL5</accession>
<dbReference type="AlphaFoldDB" id="A0A3B0VVL5"/>